<organism evidence="1 2">
    <name type="scientific">Pristionchus pacificus</name>
    <name type="common">Parasitic nematode worm</name>
    <dbReference type="NCBI Taxonomy" id="54126"/>
    <lineage>
        <taxon>Eukaryota</taxon>
        <taxon>Metazoa</taxon>
        <taxon>Ecdysozoa</taxon>
        <taxon>Nematoda</taxon>
        <taxon>Chromadorea</taxon>
        <taxon>Rhabditida</taxon>
        <taxon>Rhabditina</taxon>
        <taxon>Diplogasteromorpha</taxon>
        <taxon>Diplogasteroidea</taxon>
        <taxon>Neodiplogasteridae</taxon>
        <taxon>Pristionchus</taxon>
    </lineage>
</organism>
<accession>A0A2A6C021</accession>
<protein>
    <submittedName>
        <fullName evidence="1">F-box domain-containing protein</fullName>
    </submittedName>
</protein>
<reference evidence="2" key="1">
    <citation type="journal article" date="2008" name="Nat. Genet.">
        <title>The Pristionchus pacificus genome provides a unique perspective on nematode lifestyle and parasitism.</title>
        <authorList>
            <person name="Dieterich C."/>
            <person name="Clifton S.W."/>
            <person name="Schuster L.N."/>
            <person name="Chinwalla A."/>
            <person name="Delehaunty K."/>
            <person name="Dinkelacker I."/>
            <person name="Fulton L."/>
            <person name="Fulton R."/>
            <person name="Godfrey J."/>
            <person name="Minx P."/>
            <person name="Mitreva M."/>
            <person name="Roeseler W."/>
            <person name="Tian H."/>
            <person name="Witte H."/>
            <person name="Yang S.P."/>
            <person name="Wilson R.K."/>
            <person name="Sommer R.J."/>
        </authorList>
    </citation>
    <scope>NUCLEOTIDE SEQUENCE [LARGE SCALE GENOMIC DNA]</scope>
    <source>
        <strain evidence="2">PS312</strain>
    </source>
</reference>
<dbReference type="SUPFAM" id="SSF81383">
    <property type="entry name" value="F-box domain"/>
    <property type="match status" value="1"/>
</dbReference>
<keyword evidence="2" id="KW-1185">Reference proteome</keyword>
<sequence>TSKSTKETIDETILATRTTKVSELTIGKQIADVGTKINFSFTDANDDENRRNVNIWRLRMAHANRKLEITDFKTDSNFICVTVNDENVFFEQLEIIRKAKFNNLLLDDRPEIRFVKFLLELSGFARDITLIARGTSHVAFADYCSFVNAMFSKKCVKMRTNIIGRRISLGETEKLVKPGMLLDAVESTSLPASSSIRAFLQSAGPYKFCESCIVVYCALSELSGYEMAVNCLVLPRNIIIGIFKFVDDRSLIRAREVCKPVRETVDGIILETRKTELCCVMFHRQNSNNGIRISILFEGDNKTRNAAMLMLSFNHLIKLRADMEIILKPFRQCDHFRTISLKLKGKEEAYFNLFEQLHSKLKNTKIGCVEISFIRPDTVRMCSILLQGKSVHWVNIGNYKCLSKNALKDLKTLNYLPYLDLVQKLRIDTLSSLTTNIMVHPREKNIAFIHYFSLAQEMLSHKCEQLYFSIEMPLIDAEKIVQYALHIDKKIHFSTWNKEEPFDIQVGAYKALSEVNPYGTRIVIHRIGYPYKLR</sequence>
<evidence type="ECO:0000313" key="2">
    <source>
        <dbReference type="Proteomes" id="UP000005239"/>
    </source>
</evidence>
<reference evidence="1" key="2">
    <citation type="submission" date="2022-06" db="UniProtKB">
        <authorList>
            <consortium name="EnsemblMetazoa"/>
        </authorList>
    </citation>
    <scope>IDENTIFICATION</scope>
    <source>
        <strain evidence="1">PS312</strain>
    </source>
</reference>
<dbReference type="Proteomes" id="UP000005239">
    <property type="component" value="Unassembled WGS sequence"/>
</dbReference>
<accession>A0A8R1UW66</accession>
<dbReference type="InterPro" id="IPR036047">
    <property type="entry name" value="F-box-like_dom_sf"/>
</dbReference>
<proteinExistence type="predicted"/>
<dbReference type="EnsemblMetazoa" id="PPA42153.1">
    <property type="protein sequence ID" value="PPA42153.1"/>
    <property type="gene ID" value="WBGene00280522"/>
</dbReference>
<dbReference type="AlphaFoldDB" id="A0A2A6C021"/>
<gene>
    <name evidence="1" type="primary">WBGene00280522</name>
</gene>
<name>A0A2A6C021_PRIPA</name>
<evidence type="ECO:0000313" key="1">
    <source>
        <dbReference type="EnsemblMetazoa" id="PPA42153.1"/>
    </source>
</evidence>